<dbReference type="Proteomes" id="UP001277972">
    <property type="component" value="Unassembled WGS sequence"/>
</dbReference>
<gene>
    <name evidence="1" type="ORF">SH601_14415</name>
</gene>
<proteinExistence type="predicted"/>
<sequence length="574" mass="65184">MSGYNKLVRINDEHTSLYIADQVKDKDSRYHGGIINKTTGIPSPSHVGTSSVIGTWVCSYVNKDSTYFHQQALAERLTDALDYMLNQQHEDGTISPGWTNYHSPPDTAFIVIGFAQVYHLLQNDGANLLAEKVTLFLVRSIPAMLTGGCHTPNHRWVLTAALANLYAIFHDPALKQRAEEWLREGIDISEDGEWTERSNGIYNSVSNICLYYTASLLDKPALFTYIRKNLDMMRYLVHPDGEVVTDYSGRQDLGNAYDLSPYHLIYRLMAFKDANSEYMAMADQALEKINDIGPVNNHLMLGYLTFPHIQQEHITRADLPKTYELLINEDYNIKENLHKMEMVGHHANIKHSSMHTSFGAPTVRYRKDDVSVTIMGMNPSFFSLRYGKIKLLGTQLYTSFSPGVVEFDSIKKIDGGYRLSTVLEKGYTGPLPQSTSGDTSIWYLLPHQLREATHVQTFSVWVDIIREGENWNIHIHADDLQDVFMQVVFIVDSSTVIAGTGIEKIEDNHYFWKKDSLAMQNGQDKIMITAGAFEHWQPSLGDIHVTNNLTFYRVNLLSPTDKSFKLFLSRCMSP</sequence>
<keyword evidence="2" id="KW-1185">Reference proteome</keyword>
<evidence type="ECO:0000313" key="2">
    <source>
        <dbReference type="Proteomes" id="UP001277972"/>
    </source>
</evidence>
<evidence type="ECO:0000313" key="1">
    <source>
        <dbReference type="EMBL" id="MDX8047182.1"/>
    </source>
</evidence>
<name>A0ACC6M8L2_9BACI</name>
<protein>
    <submittedName>
        <fullName evidence="1">Uncharacterized protein</fullName>
    </submittedName>
</protein>
<accession>A0ACC6M8L2</accession>
<organism evidence="1 2">
    <name type="scientific">Gracilibacillus pellucidus</name>
    <dbReference type="NCBI Taxonomy" id="3095368"/>
    <lineage>
        <taxon>Bacteria</taxon>
        <taxon>Bacillati</taxon>
        <taxon>Bacillota</taxon>
        <taxon>Bacilli</taxon>
        <taxon>Bacillales</taxon>
        <taxon>Bacillaceae</taxon>
        <taxon>Gracilibacillus</taxon>
    </lineage>
</organism>
<reference evidence="1" key="1">
    <citation type="submission" date="2023-11" db="EMBL/GenBank/DDBJ databases">
        <title>Gracilibacillus pellucida a moderately halophilic bacterium isolated from saline soil in Xinjiang province.</title>
        <authorList>
            <person name="Zhang Z."/>
            <person name="Tan F."/>
            <person name="Wang Y."/>
            <person name="Xia M."/>
        </authorList>
    </citation>
    <scope>NUCLEOTIDE SEQUENCE</scope>
    <source>
        <strain evidence="1">S3-1-1</strain>
    </source>
</reference>
<dbReference type="EMBL" id="JAWZSR010000009">
    <property type="protein sequence ID" value="MDX8047182.1"/>
    <property type="molecule type" value="Genomic_DNA"/>
</dbReference>
<comment type="caution">
    <text evidence="1">The sequence shown here is derived from an EMBL/GenBank/DDBJ whole genome shotgun (WGS) entry which is preliminary data.</text>
</comment>